<reference evidence="1" key="1">
    <citation type="journal article" date="2015" name="Nature">
        <title>Complex archaea that bridge the gap between prokaryotes and eukaryotes.</title>
        <authorList>
            <person name="Spang A."/>
            <person name="Saw J.H."/>
            <person name="Jorgensen S.L."/>
            <person name="Zaremba-Niedzwiedzka K."/>
            <person name="Martijn J."/>
            <person name="Lind A.E."/>
            <person name="van Eijk R."/>
            <person name="Schleper C."/>
            <person name="Guy L."/>
            <person name="Ettema T.J."/>
        </authorList>
    </citation>
    <scope>NUCLEOTIDE SEQUENCE</scope>
</reference>
<protein>
    <submittedName>
        <fullName evidence="1">Uncharacterized protein</fullName>
    </submittedName>
</protein>
<gene>
    <name evidence="1" type="ORF">LCGC14_0503890</name>
</gene>
<name>A0A0F9UQ53_9ZZZZ</name>
<dbReference type="AlphaFoldDB" id="A0A0F9UQ53"/>
<dbReference type="EMBL" id="LAZR01000596">
    <property type="protein sequence ID" value="KKN63271.1"/>
    <property type="molecule type" value="Genomic_DNA"/>
</dbReference>
<accession>A0A0F9UQ53</accession>
<organism evidence="1">
    <name type="scientific">marine sediment metagenome</name>
    <dbReference type="NCBI Taxonomy" id="412755"/>
    <lineage>
        <taxon>unclassified sequences</taxon>
        <taxon>metagenomes</taxon>
        <taxon>ecological metagenomes</taxon>
    </lineage>
</organism>
<comment type="caution">
    <text evidence="1">The sequence shown here is derived from an EMBL/GenBank/DDBJ whole genome shotgun (WGS) entry which is preliminary data.</text>
</comment>
<sequence>MGLVIKQNIQIDSTVLYQWITDKTGEFDVDNNDEGWGDPPDNPHLYQSCLLCYVERQASAGVQAASPVGAQFIFDSGAGNDKETVFQFHYLGDGYYKTWLSRLMVTNDGITSLDGITLLDDHYFYLSGTIYQKVAGENVEVTDYSVIVADENVVQTMCETLWQGQLATKRSDDYLEYREKRKGPCNENTVFQELVMVREDIQGAEWGFKGGLTTDANKVVEDNLDRYNLG</sequence>
<evidence type="ECO:0000313" key="1">
    <source>
        <dbReference type="EMBL" id="KKN63271.1"/>
    </source>
</evidence>
<proteinExistence type="predicted"/>